<name>A0A445MZV0_9BACT</name>
<dbReference type="PROSITE" id="PS50910">
    <property type="entry name" value="HEPN"/>
    <property type="match status" value="1"/>
</dbReference>
<dbReference type="Gene3D" id="1.20.120.330">
    <property type="entry name" value="Nucleotidyltransferases domain 2"/>
    <property type="match status" value="1"/>
</dbReference>
<feature type="domain" description="HEPN" evidence="1">
    <location>
        <begin position="14"/>
        <end position="129"/>
    </location>
</feature>
<reference evidence="2" key="1">
    <citation type="submission" date="2018-01" db="EMBL/GenBank/DDBJ databases">
        <authorList>
            <person name="Regsiter A."/>
            <person name="William W."/>
        </authorList>
    </citation>
    <scope>NUCLEOTIDE SEQUENCE</scope>
    <source>
        <strain evidence="2">TRIP AH-1</strain>
    </source>
</reference>
<sequence>MSIEKSMKEALRWLKTAEDDLDAATILKKNGKFPQACFHAQQAGEKAIKAVWYSIDADPWGHSIKKLIEDLQNVDLSLCERFKVVRRPAMILDRFYIPTRYPNGLPDITPAEAYVEEDAKMCIEYAKKIIQAVNVVLQTQ</sequence>
<gene>
    <name evidence="2" type="ORF">PITCH_A400030</name>
</gene>
<proteinExistence type="predicted"/>
<evidence type="ECO:0000259" key="1">
    <source>
        <dbReference type="PROSITE" id="PS50910"/>
    </source>
</evidence>
<dbReference type="SMART" id="SM00748">
    <property type="entry name" value="HEPN"/>
    <property type="match status" value="1"/>
</dbReference>
<dbReference type="Pfam" id="PF05168">
    <property type="entry name" value="HEPN"/>
    <property type="match status" value="1"/>
</dbReference>
<evidence type="ECO:0000313" key="2">
    <source>
        <dbReference type="EMBL" id="SPD74995.1"/>
    </source>
</evidence>
<dbReference type="SUPFAM" id="SSF81593">
    <property type="entry name" value="Nucleotidyltransferase substrate binding subunit/domain"/>
    <property type="match status" value="1"/>
</dbReference>
<accession>A0A445MZV0</accession>
<dbReference type="InterPro" id="IPR007842">
    <property type="entry name" value="HEPN_dom"/>
</dbReference>
<organism evidence="2">
    <name type="scientific">uncultured Desulfobacterium sp</name>
    <dbReference type="NCBI Taxonomy" id="201089"/>
    <lineage>
        <taxon>Bacteria</taxon>
        <taxon>Pseudomonadati</taxon>
        <taxon>Thermodesulfobacteriota</taxon>
        <taxon>Desulfobacteria</taxon>
        <taxon>Desulfobacterales</taxon>
        <taxon>Desulfobacteriaceae</taxon>
        <taxon>Desulfobacterium</taxon>
        <taxon>environmental samples</taxon>
    </lineage>
</organism>
<dbReference type="EMBL" id="OJIN01000182">
    <property type="protein sequence ID" value="SPD74995.1"/>
    <property type="molecule type" value="Genomic_DNA"/>
</dbReference>
<dbReference type="AlphaFoldDB" id="A0A445MZV0"/>
<protein>
    <recommendedName>
        <fullName evidence="1">HEPN domain-containing protein</fullName>
    </recommendedName>
</protein>